<dbReference type="Pfam" id="PF01967">
    <property type="entry name" value="MoaC"/>
    <property type="match status" value="1"/>
</dbReference>
<dbReference type="RefSeq" id="WP_096672032.1">
    <property type="nucleotide sequence ID" value="NZ_OANS01000001.1"/>
</dbReference>
<evidence type="ECO:0000259" key="8">
    <source>
        <dbReference type="Pfam" id="PF01967"/>
    </source>
</evidence>
<name>A0A240DYB5_9BURK</name>
<dbReference type="NCBIfam" id="TIGR00581">
    <property type="entry name" value="moaC"/>
    <property type="match status" value="1"/>
</dbReference>
<dbReference type="Proteomes" id="UP000218069">
    <property type="component" value="Unassembled WGS sequence"/>
</dbReference>
<keyword evidence="5 7" id="KW-0456">Lyase</keyword>
<dbReference type="UniPathway" id="UPA00344"/>
<evidence type="ECO:0000256" key="2">
    <source>
        <dbReference type="ARBA" id="ARBA00005046"/>
    </source>
</evidence>
<dbReference type="AlphaFoldDB" id="A0A240DYB5"/>
<evidence type="ECO:0000256" key="6">
    <source>
        <dbReference type="ARBA" id="ARBA00055087"/>
    </source>
</evidence>
<dbReference type="CDD" id="cd01420">
    <property type="entry name" value="MoaC_PE"/>
    <property type="match status" value="1"/>
</dbReference>
<dbReference type="PANTHER" id="PTHR22960:SF29">
    <property type="entry name" value="CYCLIC PYRANOPTERIN MONOPHOSPHATE SYNTHASE"/>
    <property type="match status" value="1"/>
</dbReference>
<evidence type="ECO:0000313" key="9">
    <source>
        <dbReference type="EMBL" id="SNX27922.1"/>
    </source>
</evidence>
<dbReference type="EMBL" id="OANS01000001">
    <property type="protein sequence ID" value="SNX27922.1"/>
    <property type="molecule type" value="Genomic_DNA"/>
</dbReference>
<evidence type="ECO:0000256" key="5">
    <source>
        <dbReference type="ARBA" id="ARBA00023239"/>
    </source>
</evidence>
<dbReference type="InterPro" id="IPR050105">
    <property type="entry name" value="MoCo_biosynth_MoaA/MoaC"/>
</dbReference>
<comment type="subunit">
    <text evidence="7">Homohexamer; trimer of dimers.</text>
</comment>
<evidence type="ECO:0000256" key="4">
    <source>
        <dbReference type="ARBA" id="ARBA00023150"/>
    </source>
</evidence>
<comment type="similarity">
    <text evidence="7">Belongs to the MoaC family.</text>
</comment>
<evidence type="ECO:0000256" key="7">
    <source>
        <dbReference type="HAMAP-Rule" id="MF_01224"/>
    </source>
</evidence>
<evidence type="ECO:0000256" key="1">
    <source>
        <dbReference type="ARBA" id="ARBA00001637"/>
    </source>
</evidence>
<accession>A0A240DYB5</accession>
<dbReference type="Gene3D" id="3.30.70.640">
    <property type="entry name" value="Molybdopterin cofactor biosynthesis C (MoaC) domain"/>
    <property type="match status" value="1"/>
</dbReference>
<dbReference type="EC" id="4.6.1.17" evidence="3 7"/>
<feature type="binding site" evidence="7">
    <location>
        <begin position="75"/>
        <end position="77"/>
    </location>
    <ligand>
        <name>substrate</name>
    </ligand>
</feature>
<dbReference type="InterPro" id="IPR002820">
    <property type="entry name" value="Mopterin_CF_biosynth-C_dom"/>
</dbReference>
<reference evidence="10" key="1">
    <citation type="submission" date="2017-08" db="EMBL/GenBank/DDBJ databases">
        <authorList>
            <person name="Varghese N."/>
            <person name="Submissions S."/>
        </authorList>
    </citation>
    <scope>NUCLEOTIDE SEQUENCE [LARGE SCALE GENOMIC DNA]</scope>
    <source>
        <strain evidence="10">AP-Melu-1000-B4</strain>
    </source>
</reference>
<gene>
    <name evidence="7" type="primary">moaC</name>
    <name evidence="9" type="ORF">SAMN06295945_0241</name>
</gene>
<evidence type="ECO:0000313" key="10">
    <source>
        <dbReference type="Proteomes" id="UP000218069"/>
    </source>
</evidence>
<keyword evidence="4 7" id="KW-0501">Molybdenum cofactor biosynthesis</keyword>
<evidence type="ECO:0000256" key="3">
    <source>
        <dbReference type="ARBA" id="ARBA00012575"/>
    </source>
</evidence>
<proteinExistence type="inferred from homology"/>
<dbReference type="InterPro" id="IPR023045">
    <property type="entry name" value="MoaC"/>
</dbReference>
<sequence length="158" mass="16790">MNKLTHFDDNGQAHMVNVGDKPHSLRIAIASGSISMLPATFDMIAAGGLKKGDVLGIARIAGIQASKKTAELIPLCHPLALTHVSLEFESNQSQSKIRCQVKAETTGPTGVEMEALTAVQVALLTIYDMCKAVDRGMVMGEIKLLEKSGGKSGDWVSQ</sequence>
<organism evidence="9 10">
    <name type="scientific">Polynucleobacter meluiroseus</name>
    <dbReference type="NCBI Taxonomy" id="1938814"/>
    <lineage>
        <taxon>Bacteria</taxon>
        <taxon>Pseudomonadati</taxon>
        <taxon>Pseudomonadota</taxon>
        <taxon>Betaproteobacteria</taxon>
        <taxon>Burkholderiales</taxon>
        <taxon>Burkholderiaceae</taxon>
        <taxon>Polynucleobacter</taxon>
    </lineage>
</organism>
<protein>
    <recommendedName>
        <fullName evidence="3 7">Cyclic pyranopterin monophosphate synthase</fullName>
        <ecNumber evidence="3 7">4.6.1.17</ecNumber>
    </recommendedName>
    <alternativeName>
        <fullName evidence="7">Molybdenum cofactor biosynthesis protein C</fullName>
    </alternativeName>
</protein>
<dbReference type="PANTHER" id="PTHR22960">
    <property type="entry name" value="MOLYBDOPTERIN COFACTOR SYNTHESIS PROTEIN A"/>
    <property type="match status" value="1"/>
</dbReference>
<dbReference type="InterPro" id="IPR047594">
    <property type="entry name" value="MoaC_bact/euk"/>
</dbReference>
<dbReference type="HAMAP" id="MF_01224_B">
    <property type="entry name" value="MoaC_B"/>
    <property type="match status" value="1"/>
</dbReference>
<comment type="catalytic activity">
    <reaction evidence="1 7">
        <text>(8S)-3',8-cyclo-7,8-dihydroguanosine 5'-triphosphate = cyclic pyranopterin phosphate + diphosphate</text>
        <dbReference type="Rhea" id="RHEA:49580"/>
        <dbReference type="ChEBI" id="CHEBI:33019"/>
        <dbReference type="ChEBI" id="CHEBI:59648"/>
        <dbReference type="ChEBI" id="CHEBI:131766"/>
        <dbReference type="EC" id="4.6.1.17"/>
    </reaction>
</comment>
<dbReference type="NCBIfam" id="NF006870">
    <property type="entry name" value="PRK09364.1"/>
    <property type="match status" value="1"/>
</dbReference>
<comment type="pathway">
    <text evidence="2 7">Cofactor biosynthesis; molybdopterin biosynthesis.</text>
</comment>
<dbReference type="SUPFAM" id="SSF55040">
    <property type="entry name" value="Molybdenum cofactor biosynthesis protein C, MoaC"/>
    <property type="match status" value="1"/>
</dbReference>
<feature type="active site" evidence="7">
    <location>
        <position position="128"/>
    </location>
</feature>
<dbReference type="GO" id="GO:0006777">
    <property type="term" value="P:Mo-molybdopterin cofactor biosynthetic process"/>
    <property type="evidence" value="ECO:0007669"/>
    <property type="project" value="UniProtKB-UniRule"/>
</dbReference>
<dbReference type="OrthoDB" id="9794429at2"/>
<comment type="function">
    <text evidence="6 7">Catalyzes the conversion of (8S)-3',8-cyclo-7,8-dihydroguanosine 5'-triphosphate to cyclic pyranopterin monophosphate (cPMP).</text>
</comment>
<dbReference type="InterPro" id="IPR036522">
    <property type="entry name" value="MoaC_sf"/>
</dbReference>
<feature type="domain" description="Molybdopterin cofactor biosynthesis C (MoaC)" evidence="8">
    <location>
        <begin position="15"/>
        <end position="150"/>
    </location>
</feature>
<keyword evidence="10" id="KW-1185">Reference proteome</keyword>
<feature type="binding site" evidence="7">
    <location>
        <begin position="113"/>
        <end position="114"/>
    </location>
    <ligand>
        <name>substrate</name>
    </ligand>
</feature>
<dbReference type="GO" id="GO:0061799">
    <property type="term" value="F:cyclic pyranopterin monophosphate synthase activity"/>
    <property type="evidence" value="ECO:0007669"/>
    <property type="project" value="UniProtKB-UniRule"/>
</dbReference>